<dbReference type="EMBL" id="BFAA01008644">
    <property type="protein sequence ID" value="GCB75451.1"/>
    <property type="molecule type" value="Genomic_DNA"/>
</dbReference>
<organism evidence="1 2">
    <name type="scientific">Scyliorhinus torazame</name>
    <name type="common">Cloudy catshark</name>
    <name type="synonym">Catulus torazame</name>
    <dbReference type="NCBI Taxonomy" id="75743"/>
    <lineage>
        <taxon>Eukaryota</taxon>
        <taxon>Metazoa</taxon>
        <taxon>Chordata</taxon>
        <taxon>Craniata</taxon>
        <taxon>Vertebrata</taxon>
        <taxon>Chondrichthyes</taxon>
        <taxon>Elasmobranchii</taxon>
        <taxon>Galeomorphii</taxon>
        <taxon>Galeoidea</taxon>
        <taxon>Carcharhiniformes</taxon>
        <taxon>Scyliorhinidae</taxon>
        <taxon>Scyliorhinus</taxon>
    </lineage>
</organism>
<evidence type="ECO:0000313" key="2">
    <source>
        <dbReference type="Proteomes" id="UP000288216"/>
    </source>
</evidence>
<comment type="caution">
    <text evidence="1">The sequence shown here is derived from an EMBL/GenBank/DDBJ whole genome shotgun (WGS) entry which is preliminary data.</text>
</comment>
<gene>
    <name evidence="1" type="ORF">scyTo_0015323</name>
</gene>
<protein>
    <submittedName>
        <fullName evidence="1">Uncharacterized protein</fullName>
    </submittedName>
</protein>
<feature type="non-terminal residue" evidence="1">
    <location>
        <position position="53"/>
    </location>
</feature>
<reference evidence="1 2" key="1">
    <citation type="journal article" date="2018" name="Nat. Ecol. Evol.">
        <title>Shark genomes provide insights into elasmobranch evolution and the origin of vertebrates.</title>
        <authorList>
            <person name="Hara Y"/>
            <person name="Yamaguchi K"/>
            <person name="Onimaru K"/>
            <person name="Kadota M"/>
            <person name="Koyanagi M"/>
            <person name="Keeley SD"/>
            <person name="Tatsumi K"/>
            <person name="Tanaka K"/>
            <person name="Motone F"/>
            <person name="Kageyama Y"/>
            <person name="Nozu R"/>
            <person name="Adachi N"/>
            <person name="Nishimura O"/>
            <person name="Nakagawa R"/>
            <person name="Tanegashima C"/>
            <person name="Kiyatake I"/>
            <person name="Matsumoto R"/>
            <person name="Murakumo K"/>
            <person name="Nishida K"/>
            <person name="Terakita A"/>
            <person name="Kuratani S"/>
            <person name="Sato K"/>
            <person name="Hyodo S Kuraku.S."/>
        </authorList>
    </citation>
    <scope>NUCLEOTIDE SEQUENCE [LARGE SCALE GENOMIC DNA]</scope>
</reference>
<name>A0A401PQQ6_SCYTO</name>
<dbReference type="AlphaFoldDB" id="A0A401PQQ6"/>
<keyword evidence="2" id="KW-1185">Reference proteome</keyword>
<sequence>MLPEKVVLCGIQGERSSVPLYKDQVPDDKKLHNITWKEKFLRNKLSTANIYLK</sequence>
<evidence type="ECO:0000313" key="1">
    <source>
        <dbReference type="EMBL" id="GCB75451.1"/>
    </source>
</evidence>
<accession>A0A401PQQ6</accession>
<dbReference type="Proteomes" id="UP000288216">
    <property type="component" value="Unassembled WGS sequence"/>
</dbReference>
<proteinExistence type="predicted"/>